<dbReference type="GO" id="GO:0010181">
    <property type="term" value="F:FMN binding"/>
    <property type="evidence" value="ECO:0007669"/>
    <property type="project" value="InterPro"/>
</dbReference>
<feature type="transmembrane region" description="Helical" evidence="16">
    <location>
        <begin position="316"/>
        <end position="334"/>
    </location>
</feature>
<comment type="subunit">
    <text evidence="16">Composed of six subunits; NqrA, NqrB, NqrC, NqrD, NqrE and NqrF.</text>
</comment>
<evidence type="ECO:0000256" key="10">
    <source>
        <dbReference type="ARBA" id="ARBA00023027"/>
    </source>
</evidence>
<keyword evidence="1 16" id="KW-0813">Transport</keyword>
<keyword evidence="15 16" id="KW-0739">Sodium transport</keyword>
<comment type="catalytic activity">
    <reaction evidence="16">
        <text>a ubiquinone + n Na(+)(in) + NADH + H(+) = a ubiquinol + n Na(+)(out) + NAD(+)</text>
        <dbReference type="Rhea" id="RHEA:47748"/>
        <dbReference type="Rhea" id="RHEA-COMP:9565"/>
        <dbReference type="Rhea" id="RHEA-COMP:9566"/>
        <dbReference type="ChEBI" id="CHEBI:15378"/>
        <dbReference type="ChEBI" id="CHEBI:16389"/>
        <dbReference type="ChEBI" id="CHEBI:17976"/>
        <dbReference type="ChEBI" id="CHEBI:29101"/>
        <dbReference type="ChEBI" id="CHEBI:57540"/>
        <dbReference type="ChEBI" id="CHEBI:57945"/>
        <dbReference type="EC" id="7.2.1.1"/>
    </reaction>
</comment>
<comment type="similarity">
    <text evidence="16">Belongs to the NqrB/RnfD family.</text>
</comment>
<dbReference type="NCBIfam" id="TIGR01937">
    <property type="entry name" value="nqrB"/>
    <property type="match status" value="1"/>
</dbReference>
<dbReference type="EC" id="7.2.1.1" evidence="16"/>
<feature type="transmembrane region" description="Helical" evidence="16">
    <location>
        <begin position="180"/>
        <end position="203"/>
    </location>
</feature>
<dbReference type="PIRSF" id="PIRSF016055">
    <property type="entry name" value="NADH-UbQ_OxRdtase_B_su"/>
    <property type="match status" value="1"/>
</dbReference>
<proteinExistence type="inferred from homology"/>
<evidence type="ECO:0000256" key="13">
    <source>
        <dbReference type="ARBA" id="ARBA00023075"/>
    </source>
</evidence>
<gene>
    <name evidence="16" type="primary">nqrB</name>
    <name evidence="18" type="ORF">FCL40_08235</name>
</gene>
<dbReference type="PANTHER" id="PTHR30578:SF1">
    <property type="entry name" value="NA(+)-TRANSLOCATING NADH-QUINONE REDUCTASE SUBUNIT B"/>
    <property type="match status" value="1"/>
</dbReference>
<evidence type="ECO:0000313" key="18">
    <source>
        <dbReference type="EMBL" id="TKB49314.1"/>
    </source>
</evidence>
<organism evidence="18 19">
    <name type="scientific">Ferrimonas sediminicola</name>
    <dbReference type="NCBI Taxonomy" id="2569538"/>
    <lineage>
        <taxon>Bacteria</taxon>
        <taxon>Pseudomonadati</taxon>
        <taxon>Pseudomonadota</taxon>
        <taxon>Gammaproteobacteria</taxon>
        <taxon>Alteromonadales</taxon>
        <taxon>Ferrimonadaceae</taxon>
        <taxon>Ferrimonas</taxon>
    </lineage>
</organism>
<feature type="transmembrane region" description="Helical" evidence="16">
    <location>
        <begin position="286"/>
        <end position="304"/>
    </location>
</feature>
<keyword evidence="10 16" id="KW-0520">NAD</keyword>
<evidence type="ECO:0000256" key="16">
    <source>
        <dbReference type="HAMAP-Rule" id="MF_00426"/>
    </source>
</evidence>
<dbReference type="Pfam" id="PF03116">
    <property type="entry name" value="NQR2_RnfD_RnfE"/>
    <property type="match status" value="1"/>
</dbReference>
<dbReference type="RefSeq" id="WP_136852681.1">
    <property type="nucleotide sequence ID" value="NZ_SWCI01000004.1"/>
</dbReference>
<accession>A0A4V6WMN9</accession>
<keyword evidence="4 16" id="KW-0597">Phosphoprotein</keyword>
<keyword evidence="13 16" id="KW-0830">Ubiquinone</keyword>
<name>A0A4V6WMN9_9GAMM</name>
<keyword evidence="19" id="KW-1185">Reference proteome</keyword>
<dbReference type="GO" id="GO:0005886">
    <property type="term" value="C:plasma membrane"/>
    <property type="evidence" value="ECO:0007669"/>
    <property type="project" value="UniProtKB-SubCell"/>
</dbReference>
<evidence type="ECO:0000256" key="9">
    <source>
        <dbReference type="ARBA" id="ARBA00022989"/>
    </source>
</evidence>
<evidence type="ECO:0000313" key="19">
    <source>
        <dbReference type="Proteomes" id="UP000305674"/>
    </source>
</evidence>
<keyword evidence="9 16" id="KW-1133">Transmembrane helix</keyword>
<dbReference type="HAMAP" id="MF_00426">
    <property type="entry name" value="NqrB"/>
    <property type="match status" value="1"/>
</dbReference>
<evidence type="ECO:0000256" key="12">
    <source>
        <dbReference type="ARBA" id="ARBA00023065"/>
    </source>
</evidence>
<dbReference type="OrthoDB" id="9776359at2"/>
<dbReference type="InterPro" id="IPR004338">
    <property type="entry name" value="NqrB/RnfD"/>
</dbReference>
<dbReference type="EMBL" id="SWCI01000004">
    <property type="protein sequence ID" value="TKB49314.1"/>
    <property type="molecule type" value="Genomic_DNA"/>
</dbReference>
<keyword evidence="8 16" id="KW-1278">Translocase</keyword>
<feature type="transmembrane region" description="Helical" evidence="16">
    <location>
        <begin position="151"/>
        <end position="174"/>
    </location>
</feature>
<evidence type="ECO:0000256" key="1">
    <source>
        <dbReference type="ARBA" id="ARBA00022448"/>
    </source>
</evidence>
<keyword evidence="5 16" id="KW-0285">Flavoprotein</keyword>
<feature type="transmembrane region" description="Helical" evidence="16">
    <location>
        <begin position="50"/>
        <end position="67"/>
    </location>
</feature>
<dbReference type="GO" id="GO:0006814">
    <property type="term" value="P:sodium ion transport"/>
    <property type="evidence" value="ECO:0007669"/>
    <property type="project" value="UniProtKB-UniRule"/>
</dbReference>
<feature type="transmembrane region" description="Helical" evidence="16">
    <location>
        <begin position="346"/>
        <end position="364"/>
    </location>
</feature>
<evidence type="ECO:0000256" key="2">
    <source>
        <dbReference type="ARBA" id="ARBA00022475"/>
    </source>
</evidence>
<dbReference type="AlphaFoldDB" id="A0A4V6WMN9"/>
<evidence type="ECO:0000256" key="17">
    <source>
        <dbReference type="PIRSR" id="PIRSR016055-50"/>
    </source>
</evidence>
<evidence type="ECO:0000256" key="14">
    <source>
        <dbReference type="ARBA" id="ARBA00023136"/>
    </source>
</evidence>
<comment type="caution">
    <text evidence="18">The sequence shown here is derived from an EMBL/GenBank/DDBJ whole genome shotgun (WGS) entry which is preliminary data.</text>
</comment>
<dbReference type="PANTHER" id="PTHR30578">
    <property type="entry name" value="ELECTRON TRANSPORT COMPLEX PROTEIN RNFD"/>
    <property type="match status" value="1"/>
</dbReference>
<evidence type="ECO:0000256" key="6">
    <source>
        <dbReference type="ARBA" id="ARBA00022643"/>
    </source>
</evidence>
<dbReference type="GO" id="GO:0055085">
    <property type="term" value="P:transmembrane transport"/>
    <property type="evidence" value="ECO:0007669"/>
    <property type="project" value="InterPro"/>
</dbReference>
<comment type="subcellular location">
    <subcellularLocation>
        <location evidence="16">Cell membrane</location>
        <topology evidence="16">Multi-pass membrane protein</topology>
    </subcellularLocation>
</comment>
<keyword evidence="11 16" id="KW-0915">Sodium</keyword>
<feature type="transmembrane region" description="Helical" evidence="16">
    <location>
        <begin position="370"/>
        <end position="390"/>
    </location>
</feature>
<keyword evidence="14 16" id="KW-0472">Membrane</keyword>
<evidence type="ECO:0000256" key="11">
    <source>
        <dbReference type="ARBA" id="ARBA00023053"/>
    </source>
</evidence>
<dbReference type="GO" id="GO:0016655">
    <property type="term" value="F:oxidoreductase activity, acting on NAD(P)H, quinone or similar compound as acceptor"/>
    <property type="evidence" value="ECO:0007669"/>
    <property type="project" value="UniProtKB-UniRule"/>
</dbReference>
<keyword evidence="6 16" id="KW-0288">FMN</keyword>
<protein>
    <recommendedName>
        <fullName evidence="16">Na(+)-translocating NADH-quinone reductase subunit B</fullName>
        <shortName evidence="16">Na(+)-NQR subunit B</shortName>
        <shortName evidence="16">Na(+)-translocating NQR subunit B</shortName>
        <ecNumber evidence="16">7.2.1.1</ecNumber>
    </recommendedName>
    <alternativeName>
        <fullName evidence="16">NQR complex subunit B</fullName>
    </alternativeName>
    <alternativeName>
        <fullName evidence="16">NQR-1 subunit B</fullName>
    </alternativeName>
</protein>
<evidence type="ECO:0000256" key="5">
    <source>
        <dbReference type="ARBA" id="ARBA00022630"/>
    </source>
</evidence>
<comment type="cofactor">
    <cofactor evidence="16 17">
        <name>FMN</name>
        <dbReference type="ChEBI" id="CHEBI:58210"/>
    </cofactor>
</comment>
<keyword evidence="12 16" id="KW-0406">Ion transport</keyword>
<feature type="modified residue" description="FMN phosphoryl threonine" evidence="16 17">
    <location>
        <position position="223"/>
    </location>
</feature>
<sequence>MSGSNSKKPQEAYYAHGNSMKDFLRSLFIAYARPTSGKVHIRDGIDVKRTMHVVMLCLVPAMLFGMYNQGLQAQLALSTGAELSDAWQLGLFNALSGGLNADSGALALFAYGASLFLPIYLTALVVNLFWEIVFARARGQELHEGFLVTSLLFALILPISTPLWMVALGVSFGVVMAKEVFGGLGCNFLNPALAGLAFLYFAYPTVFAATGQLVAVDGYTGATALVEAAKGKLAFADYPWYQAFSDQAWWDAFLGLTPGATGETSTLALLIGGGLLILSSLSSWRIVGGVFIGMVATATLFNVIGSDTNPMFAMPWTWHLVTGGFAIGMLFMATDPVTSTYTRKGRWAYGVLIGFMVVLVRVVNPKMAEGMMLAILFSNLWAPIFDYLVARANIKRRLARNGI</sequence>
<dbReference type="NCBIfam" id="NF003756">
    <property type="entry name" value="PRK05349.1"/>
    <property type="match status" value="1"/>
</dbReference>
<evidence type="ECO:0000256" key="3">
    <source>
        <dbReference type="ARBA" id="ARBA00022519"/>
    </source>
</evidence>
<dbReference type="GO" id="GO:0022904">
    <property type="term" value="P:respiratory electron transport chain"/>
    <property type="evidence" value="ECO:0007669"/>
    <property type="project" value="InterPro"/>
</dbReference>
<feature type="transmembrane region" description="Helical" evidence="16">
    <location>
        <begin position="108"/>
        <end position="130"/>
    </location>
</feature>
<evidence type="ECO:0000256" key="7">
    <source>
        <dbReference type="ARBA" id="ARBA00022692"/>
    </source>
</evidence>
<keyword evidence="2 16" id="KW-1003">Cell membrane</keyword>
<evidence type="ECO:0000256" key="15">
    <source>
        <dbReference type="ARBA" id="ARBA00023201"/>
    </source>
</evidence>
<reference evidence="18 19" key="1">
    <citation type="submission" date="2019-04" db="EMBL/GenBank/DDBJ databases">
        <authorList>
            <person name="Hwang J.C."/>
        </authorList>
    </citation>
    <scope>NUCLEOTIDE SEQUENCE [LARGE SCALE GENOMIC DNA]</scope>
    <source>
        <strain evidence="18 19">IMCC35001</strain>
    </source>
</reference>
<dbReference type="Proteomes" id="UP000305674">
    <property type="component" value="Unassembled WGS sequence"/>
</dbReference>
<dbReference type="InterPro" id="IPR010966">
    <property type="entry name" value="NqrB"/>
</dbReference>
<evidence type="ECO:0000256" key="4">
    <source>
        <dbReference type="ARBA" id="ARBA00022553"/>
    </source>
</evidence>
<keyword evidence="7 16" id="KW-0812">Transmembrane</keyword>
<comment type="function">
    <text evidence="16">NQR complex catalyzes the reduction of ubiquinone-1 to ubiquinol by two successive reactions, coupled with the transport of Na(+) ions from the cytoplasm to the periplasm. NqrA to NqrE are probably involved in the second step, the conversion of ubisemiquinone to ubiquinol.</text>
</comment>
<keyword evidence="3" id="KW-0997">Cell inner membrane</keyword>
<evidence type="ECO:0000256" key="8">
    <source>
        <dbReference type="ARBA" id="ARBA00022967"/>
    </source>
</evidence>